<evidence type="ECO:0000256" key="6">
    <source>
        <dbReference type="ARBA" id="ARBA00022692"/>
    </source>
</evidence>
<comment type="caution">
    <text evidence="13">The sequence shown here is derived from an EMBL/GenBank/DDBJ whole genome shotgun (WGS) entry which is preliminary data.</text>
</comment>
<dbReference type="InterPro" id="IPR024230">
    <property type="entry name" value="GspL_cyto_dom"/>
</dbReference>
<dbReference type="Pfam" id="PF05134">
    <property type="entry name" value="T2SSL"/>
    <property type="match status" value="1"/>
</dbReference>
<dbReference type="Proteomes" id="UP001629953">
    <property type="component" value="Unassembled WGS sequence"/>
</dbReference>
<keyword evidence="6" id="KW-0812">Transmembrane</keyword>
<reference evidence="13 14" key="1">
    <citation type="journal article" date="2013" name="Int. J. Syst. Evol. Microbiol.">
        <title>Celerinatantimonas yamalensis sp. nov., a cold-adapted diazotrophic bacterium from a cold permafrost brine.</title>
        <authorList>
            <person name="Shcherbakova V."/>
            <person name="Chuvilskaya N."/>
            <person name="Rivkina E."/>
            <person name="Demidov N."/>
            <person name="Uchaeva V."/>
            <person name="Suetin S."/>
            <person name="Suzina N."/>
            <person name="Gilichinsky D."/>
        </authorList>
    </citation>
    <scope>NUCLEOTIDE SEQUENCE [LARGE SCALE GENOMIC DNA]</scope>
    <source>
        <strain evidence="13 14">C7</strain>
    </source>
</reference>
<evidence type="ECO:0000256" key="7">
    <source>
        <dbReference type="ARBA" id="ARBA00022927"/>
    </source>
</evidence>
<protein>
    <recommendedName>
        <fullName evidence="10">Type II secretion system protein L</fullName>
        <shortName evidence="10">T2SS protein L</shortName>
    </recommendedName>
</protein>
<evidence type="ECO:0000256" key="10">
    <source>
        <dbReference type="PIRNR" id="PIRNR015761"/>
    </source>
</evidence>
<evidence type="ECO:0000259" key="12">
    <source>
        <dbReference type="Pfam" id="PF12693"/>
    </source>
</evidence>
<dbReference type="RefSeq" id="WP_408623657.1">
    <property type="nucleotide sequence ID" value="NZ_JBEQCT010000004.1"/>
</dbReference>
<keyword evidence="8" id="KW-1133">Transmembrane helix</keyword>
<evidence type="ECO:0000256" key="2">
    <source>
        <dbReference type="ARBA" id="ARBA00005318"/>
    </source>
</evidence>
<dbReference type="Pfam" id="PF12693">
    <property type="entry name" value="GspL_C"/>
    <property type="match status" value="1"/>
</dbReference>
<gene>
    <name evidence="13" type="primary">gspL</name>
    <name evidence="13" type="ORF">ABUE30_10200</name>
</gene>
<feature type="domain" description="GspL periplasmic" evidence="12">
    <location>
        <begin position="244"/>
        <end position="395"/>
    </location>
</feature>
<evidence type="ECO:0000256" key="3">
    <source>
        <dbReference type="ARBA" id="ARBA00022448"/>
    </source>
</evidence>
<proteinExistence type="inferred from homology"/>
<evidence type="ECO:0000256" key="8">
    <source>
        <dbReference type="ARBA" id="ARBA00022989"/>
    </source>
</evidence>
<comment type="subcellular location">
    <subcellularLocation>
        <location evidence="1">Cell inner membrane</location>
        <topology evidence="1">Single-pass membrane protein</topology>
    </subcellularLocation>
</comment>
<evidence type="ECO:0000256" key="9">
    <source>
        <dbReference type="ARBA" id="ARBA00023136"/>
    </source>
</evidence>
<evidence type="ECO:0000313" key="14">
    <source>
        <dbReference type="Proteomes" id="UP001629953"/>
    </source>
</evidence>
<dbReference type="Gene3D" id="3.30.420.370">
    <property type="match status" value="1"/>
</dbReference>
<comment type="function">
    <text evidence="10">Inner membrane component of the type II secretion system required for the energy-dependent secretion of extracellular factors such as proteases and toxins from the periplasm.</text>
</comment>
<dbReference type="EMBL" id="JBEQCT010000004">
    <property type="protein sequence ID" value="MFM2485425.1"/>
    <property type="molecule type" value="Genomic_DNA"/>
</dbReference>
<sequence length="397" mass="44799">MRESLLIRFGDDPLQPIDWLCWASDSQQVIASGELASCAELNHLSEMAMSRQVIVLLPGTAVSLQQTPLLRVQYRKLQNSLGYLFEEQLAEDPQTLHVCPIEYHDDLLTVAVVHKQSMDCWQQRLTDANIVAEKWLPDYLALPPAQPSQLTLMSYRGGYLLRTAHKFGGWIDANWLAIALEQFDPNGECSLYSDIDASLGGGRAISELNSELPLPVLAPEAITSEVTLLQGEYRQDQPLRRYFKQARYLLISAAVALLLLVANQLAQMWQLQQQAHQGQQQLAQLYQQVFHRAAPQQDYQVQRAFYQLGASQQQGSMLGFLPMLKRLLPTFNQFSDLQFQTLNYDLSRHQLMLRISAPSFASFEQFAKAAKPLQVTNGALIREADRVVGTLTIKEPS</sequence>
<evidence type="ECO:0000256" key="5">
    <source>
        <dbReference type="ARBA" id="ARBA00022519"/>
    </source>
</evidence>
<organism evidence="13 14">
    <name type="scientific">Celerinatantimonas yamalensis</name>
    <dbReference type="NCBI Taxonomy" id="559956"/>
    <lineage>
        <taxon>Bacteria</taxon>
        <taxon>Pseudomonadati</taxon>
        <taxon>Pseudomonadota</taxon>
        <taxon>Gammaproteobacteria</taxon>
        <taxon>Celerinatantimonadaceae</taxon>
        <taxon>Celerinatantimonas</taxon>
    </lineage>
</organism>
<name>A0ABW9G866_9GAMM</name>
<dbReference type="CDD" id="cd24017">
    <property type="entry name" value="ASKHA_T2SSL_N"/>
    <property type="match status" value="1"/>
</dbReference>
<dbReference type="Gene3D" id="3.30.420.380">
    <property type="match status" value="1"/>
</dbReference>
<evidence type="ECO:0000256" key="4">
    <source>
        <dbReference type="ARBA" id="ARBA00022475"/>
    </source>
</evidence>
<keyword evidence="4" id="KW-1003">Cell membrane</keyword>
<dbReference type="NCBIfam" id="TIGR01709">
    <property type="entry name" value="typeII_sec_gspL"/>
    <property type="match status" value="1"/>
</dbReference>
<dbReference type="InterPro" id="IPR025691">
    <property type="entry name" value="GspL_pp_dom"/>
</dbReference>
<keyword evidence="7 10" id="KW-0653">Protein transport</keyword>
<evidence type="ECO:0000256" key="1">
    <source>
        <dbReference type="ARBA" id="ARBA00004377"/>
    </source>
</evidence>
<keyword evidence="14" id="KW-1185">Reference proteome</keyword>
<evidence type="ECO:0000313" key="13">
    <source>
        <dbReference type="EMBL" id="MFM2485425.1"/>
    </source>
</evidence>
<keyword evidence="3 10" id="KW-0813">Transport</keyword>
<feature type="domain" description="GspL cytoplasmic actin-ATPase-like" evidence="11">
    <location>
        <begin position="5"/>
        <end position="235"/>
    </location>
</feature>
<keyword evidence="5" id="KW-0997">Cell inner membrane</keyword>
<accession>A0ABW9G866</accession>
<keyword evidence="9" id="KW-0472">Membrane</keyword>
<dbReference type="Gene3D" id="3.30.1360.100">
    <property type="entry name" value="General secretion pathway protein M, EpsM"/>
    <property type="match status" value="1"/>
</dbReference>
<evidence type="ECO:0000259" key="11">
    <source>
        <dbReference type="Pfam" id="PF05134"/>
    </source>
</evidence>
<comment type="similarity">
    <text evidence="2 10">Belongs to the GSP L family.</text>
</comment>
<dbReference type="InterPro" id="IPR043129">
    <property type="entry name" value="ATPase_NBD"/>
</dbReference>
<dbReference type="PIRSF" id="PIRSF015761">
    <property type="entry name" value="Protein_L"/>
    <property type="match status" value="1"/>
</dbReference>
<dbReference type="SUPFAM" id="SSF53067">
    <property type="entry name" value="Actin-like ATPase domain"/>
    <property type="match status" value="2"/>
</dbReference>
<dbReference type="InterPro" id="IPR007812">
    <property type="entry name" value="T2SS_protein-GspL"/>
</dbReference>